<sequence>MERLVILPFSIGCASPSSTAVKDTTLTKSPTNKPQTPPLPSSEMKNPFSRPPISKPLISSGLHRLVKRFKSLTQIFMYKEEELVEMEIGFPTDVKHVAHIGWDGSGTGIKRWEGPEVLAFPSSVSLREFEAAMAAQTKGEREATYG</sequence>
<accession>W1NXE3</accession>
<name>W1NXE3_AMBTC</name>
<dbReference type="Pfam" id="PF00786">
    <property type="entry name" value="PBD"/>
    <property type="match status" value="1"/>
</dbReference>
<dbReference type="HOGENOM" id="CLU_114322_1_0_1"/>
<dbReference type="PANTHER" id="PTHR46931">
    <property type="entry name" value="CRIB DOMAIN-CONTAINING PROTEIN RIC2"/>
    <property type="match status" value="1"/>
</dbReference>
<dbReference type="Gramene" id="ERN02272">
    <property type="protein sequence ID" value="ERN02272"/>
    <property type="gene ID" value="AMTR_s00343p00013980"/>
</dbReference>
<dbReference type="CDD" id="cd00132">
    <property type="entry name" value="CRIB"/>
    <property type="match status" value="1"/>
</dbReference>
<evidence type="ECO:0000313" key="3">
    <source>
        <dbReference type="EMBL" id="ERN02272.1"/>
    </source>
</evidence>
<dbReference type="GO" id="GO:0009860">
    <property type="term" value="P:pollen tube growth"/>
    <property type="evidence" value="ECO:0000318"/>
    <property type="project" value="GO_Central"/>
</dbReference>
<evidence type="ECO:0000256" key="1">
    <source>
        <dbReference type="SAM" id="MobiDB-lite"/>
    </source>
</evidence>
<dbReference type="PANTHER" id="PTHR46931:SF14">
    <property type="entry name" value="CRIB DOMAIN-CONTAINING PROTEIN RIC2"/>
    <property type="match status" value="1"/>
</dbReference>
<proteinExistence type="predicted"/>
<dbReference type="STRING" id="13333.W1NXE3"/>
<dbReference type="OMA" id="LHKKPQP"/>
<dbReference type="InterPro" id="IPR036936">
    <property type="entry name" value="CRIB_dom_sf"/>
</dbReference>
<dbReference type="GO" id="GO:0005886">
    <property type="term" value="C:plasma membrane"/>
    <property type="evidence" value="ECO:0000318"/>
    <property type="project" value="GO_Central"/>
</dbReference>
<dbReference type="PROSITE" id="PS50108">
    <property type="entry name" value="CRIB"/>
    <property type="match status" value="1"/>
</dbReference>
<dbReference type="AlphaFoldDB" id="W1NXE3"/>
<dbReference type="eggNOG" id="ENOG502S24M">
    <property type="taxonomic scope" value="Eukaryota"/>
</dbReference>
<organism evidence="3 4">
    <name type="scientific">Amborella trichopoda</name>
    <dbReference type="NCBI Taxonomy" id="13333"/>
    <lineage>
        <taxon>Eukaryota</taxon>
        <taxon>Viridiplantae</taxon>
        <taxon>Streptophyta</taxon>
        <taxon>Embryophyta</taxon>
        <taxon>Tracheophyta</taxon>
        <taxon>Spermatophyta</taxon>
        <taxon>Magnoliopsida</taxon>
        <taxon>Amborellales</taxon>
        <taxon>Amborellaceae</taxon>
        <taxon>Amborella</taxon>
    </lineage>
</organism>
<protein>
    <recommendedName>
        <fullName evidence="2">CRIB domain-containing protein</fullName>
    </recommendedName>
</protein>
<feature type="region of interest" description="Disordered" evidence="1">
    <location>
        <begin position="20"/>
        <end position="55"/>
    </location>
</feature>
<feature type="compositionally biased region" description="Polar residues" evidence="1">
    <location>
        <begin position="20"/>
        <end position="34"/>
    </location>
</feature>
<gene>
    <name evidence="3" type="ORF">AMTR_s00343p00013980</name>
</gene>
<reference evidence="4" key="1">
    <citation type="journal article" date="2013" name="Science">
        <title>The Amborella genome and the evolution of flowering plants.</title>
        <authorList>
            <consortium name="Amborella Genome Project"/>
        </authorList>
    </citation>
    <scope>NUCLEOTIDE SEQUENCE [LARGE SCALE GENOMIC DNA]</scope>
</reference>
<feature type="domain" description="CRIB" evidence="2">
    <location>
        <begin position="88"/>
        <end position="101"/>
    </location>
</feature>
<evidence type="ECO:0000259" key="2">
    <source>
        <dbReference type="PROSITE" id="PS50108"/>
    </source>
</evidence>
<evidence type="ECO:0000313" key="4">
    <source>
        <dbReference type="Proteomes" id="UP000017836"/>
    </source>
</evidence>
<dbReference type="EMBL" id="KI394649">
    <property type="protein sequence ID" value="ERN02272.1"/>
    <property type="molecule type" value="Genomic_DNA"/>
</dbReference>
<dbReference type="Gene3D" id="3.90.810.10">
    <property type="entry name" value="CRIB domain"/>
    <property type="match status" value="1"/>
</dbReference>
<keyword evidence="4" id="KW-1185">Reference proteome</keyword>
<dbReference type="InterPro" id="IPR044509">
    <property type="entry name" value="RIC2/4"/>
</dbReference>
<dbReference type="InterPro" id="IPR000095">
    <property type="entry name" value="CRIB_dom"/>
</dbReference>
<dbReference type="Proteomes" id="UP000017836">
    <property type="component" value="Unassembled WGS sequence"/>
</dbReference>